<evidence type="ECO:0000313" key="4">
    <source>
        <dbReference type="Proteomes" id="UP001500074"/>
    </source>
</evidence>
<dbReference type="RefSeq" id="WP_031384096.1">
    <property type="nucleotide sequence ID" value="NZ_BAABKI010000011.1"/>
</dbReference>
<comment type="caution">
    <text evidence="2">The sequence shown here is derived from an EMBL/GenBank/DDBJ whole genome shotgun (WGS) entry which is preliminary data.</text>
</comment>
<evidence type="ECO:0000313" key="2">
    <source>
        <dbReference type="EMBL" id="GAA5172810.1"/>
    </source>
</evidence>
<dbReference type="InterPro" id="IPR021804">
    <property type="entry name" value="DUF3375"/>
</dbReference>
<feature type="coiled-coil region" evidence="1">
    <location>
        <begin position="150"/>
        <end position="211"/>
    </location>
</feature>
<dbReference type="EMBL" id="BAABKI010000016">
    <property type="protein sequence ID" value="GAA5174125.1"/>
    <property type="molecule type" value="Genomic_DNA"/>
</dbReference>
<evidence type="ECO:0000313" key="3">
    <source>
        <dbReference type="EMBL" id="GAA5174125.1"/>
    </source>
</evidence>
<dbReference type="Pfam" id="PF11855">
    <property type="entry name" value="DUF3375"/>
    <property type="match status" value="1"/>
</dbReference>
<proteinExistence type="predicted"/>
<reference evidence="2" key="3">
    <citation type="submission" date="2023-12" db="EMBL/GenBank/DDBJ databases">
        <authorList>
            <person name="Sun Q."/>
            <person name="Inoue M."/>
        </authorList>
    </citation>
    <scope>NUCLEOTIDE SEQUENCE</scope>
    <source>
        <strain evidence="2">JCM 18472</strain>
    </source>
</reference>
<accession>A0ABP9R8M2</accession>
<protein>
    <submittedName>
        <fullName evidence="2">DUF3375 domain-containing protein</fullName>
    </submittedName>
</protein>
<reference evidence="4" key="2">
    <citation type="journal article" date="2019" name="Int. J. Syst. Evol. Microbiol.">
        <title>The Global Catalogue of Microorganisms (GCM) 10K type strain sequencing project: providing services to taxonomists for standard genome sequencing and annotation.</title>
        <authorList>
            <consortium name="The Broad Institute Genomics Platform"/>
            <consortium name="The Broad Institute Genome Sequencing Center for Infectious Disease"/>
            <person name="Wu L."/>
            <person name="Ma J."/>
        </authorList>
    </citation>
    <scope>NUCLEOTIDE SEQUENCE [LARGE SCALE GENOMIC DNA]</scope>
    <source>
        <strain evidence="4">JCM 18472</strain>
    </source>
</reference>
<dbReference type="Proteomes" id="UP001500074">
    <property type="component" value="Unassembled WGS sequence"/>
</dbReference>
<gene>
    <name evidence="2" type="ORF">GCM10023342_10120</name>
    <name evidence="3" type="ORF">GCM10023342_14310</name>
</gene>
<sequence length="478" mass="55259">MDYDSLTTLRRQHPGWRLLAADHGPLVAAFLYRYFIEPNQRTFAEAELASRLEDFLFHLRERLGEGAFPKPARQYLNDWAADERGWLRKYYPRDSDEPHYDLAPATEKAVQWLVSLQGQRFIGAESRLLTVFELLREITEGTETDPRARIEELTRRKQAIEREIEEIDAGRLRMMDDTRLRERFLQMSDTARALLADFRQVEQNFRDLDRQVREKVAAWDGGKGDMLAEVFGEHDAITDTDQGRTFRAFWDFLMSPSRQEELSALLEKVLTLDPVRELEPDPRLQRVHYDWLEAGEATLRTVARLSEQLRRYLDDQAWLENRRIMQLLHDVEQHALAVREAPAQAPGMTLDELAPAVVLPLERPLYRPPLKPRIAQSALATGDADLDAGALFEQFYVDRAALRSRLQRVLQTRDQITLVALLEHSPLERGLAELVAWLALAADDPKALIDEAGECQVSWRDDHGMMRRATVPDVLFSR</sequence>
<keyword evidence="4" id="KW-1185">Reference proteome</keyword>
<keyword evidence="1" id="KW-0175">Coiled coil</keyword>
<organism evidence="2 4">
    <name type="scientific">Modicisalibacter zincidurans</name>
    <dbReference type="NCBI Taxonomy" id="1178777"/>
    <lineage>
        <taxon>Bacteria</taxon>
        <taxon>Pseudomonadati</taxon>
        <taxon>Pseudomonadota</taxon>
        <taxon>Gammaproteobacteria</taxon>
        <taxon>Oceanospirillales</taxon>
        <taxon>Halomonadaceae</taxon>
        <taxon>Modicisalibacter</taxon>
    </lineage>
</organism>
<dbReference type="EMBL" id="BAABKI010000011">
    <property type="protein sequence ID" value="GAA5172810.1"/>
    <property type="molecule type" value="Genomic_DNA"/>
</dbReference>
<reference evidence="2" key="1">
    <citation type="journal article" date="2014" name="Int. J. Syst. Evol. Microbiol.">
        <title>Complete genome of a new Firmicutes species belonging to the dominant human colonic microbiota ('Ruminococcus bicirculans') reveals two chromosomes and a selective capacity to utilize plant glucans.</title>
        <authorList>
            <consortium name="NISC Comparative Sequencing Program"/>
            <person name="Wegmann U."/>
            <person name="Louis P."/>
            <person name="Goesmann A."/>
            <person name="Henrissat B."/>
            <person name="Duncan S.H."/>
            <person name="Flint H.J."/>
        </authorList>
    </citation>
    <scope>NUCLEOTIDE SEQUENCE</scope>
    <source>
        <strain evidence="2">JCM 18472</strain>
    </source>
</reference>
<name>A0ABP9R8M2_9GAMM</name>
<evidence type="ECO:0000256" key="1">
    <source>
        <dbReference type="SAM" id="Coils"/>
    </source>
</evidence>